<reference evidence="2" key="1">
    <citation type="submission" date="2018-12" db="EMBL/GenBank/DDBJ databases">
        <title>Complete genome sequence of an uncultured bacterium of the candidate phylum Bipolaricaulota.</title>
        <authorList>
            <person name="Kadnikov V.V."/>
            <person name="Mardanov A.V."/>
            <person name="Beletsky A.V."/>
            <person name="Frank Y.A."/>
            <person name="Karnachuk O.V."/>
            <person name="Ravin N.V."/>
        </authorList>
    </citation>
    <scope>NUCLEOTIDE SEQUENCE [LARGE SCALE GENOMIC DNA]</scope>
</reference>
<organism evidence="1 2">
    <name type="scientific">Bipolaricaulis sibiricus</name>
    <dbReference type="NCBI Taxonomy" id="2501609"/>
    <lineage>
        <taxon>Bacteria</taxon>
        <taxon>Candidatus Bipolaricaulota</taxon>
        <taxon>Candidatus Bipolaricaulia</taxon>
        <taxon>Candidatus Bipolaricaulales</taxon>
        <taxon>Candidatus Bipolaricaulaceae</taxon>
        <taxon>Candidatus Bipolaricaulis</taxon>
    </lineage>
</organism>
<name>A0A410FVM2_BIPS1</name>
<sequence length="149" mass="16230">MRLVVALMAVLCLWGASAVGQTVLRVLIVDQTDTMEESLRILAFARALRATGLVTLKAVTQLPDAPWAEEPFLVVIVIPAQSRFIWLCTPAPVGYLPDPLPEAYRGLADGLTQAFDGQREVRGSGDDLYVFFLSLHLQRRGVLVGVDGP</sequence>
<evidence type="ECO:0000313" key="2">
    <source>
        <dbReference type="Proteomes" id="UP000287233"/>
    </source>
</evidence>
<dbReference type="EMBL" id="CP034928">
    <property type="protein sequence ID" value="QAA77117.1"/>
    <property type="molecule type" value="Genomic_DNA"/>
</dbReference>
<gene>
    <name evidence="1" type="ORF">BIP78_1351</name>
</gene>
<dbReference type="AlphaFoldDB" id="A0A410FVM2"/>
<dbReference type="Proteomes" id="UP000287233">
    <property type="component" value="Chromosome"/>
</dbReference>
<dbReference type="KEGG" id="bih:BIP78_1351"/>
<evidence type="ECO:0000313" key="1">
    <source>
        <dbReference type="EMBL" id="QAA77117.1"/>
    </source>
</evidence>
<accession>A0A410FVM2</accession>
<protein>
    <submittedName>
        <fullName evidence="1">Uncharacterized protein</fullName>
    </submittedName>
</protein>
<proteinExistence type="predicted"/>